<evidence type="ECO:0000313" key="2">
    <source>
        <dbReference type="Proteomes" id="UP000789375"/>
    </source>
</evidence>
<gene>
    <name evidence="1" type="ORF">FMOSSE_LOCUS12926</name>
</gene>
<dbReference type="Proteomes" id="UP000789375">
    <property type="component" value="Unassembled WGS sequence"/>
</dbReference>
<proteinExistence type="predicted"/>
<accession>A0A9N9HHR1</accession>
<evidence type="ECO:0000313" key="1">
    <source>
        <dbReference type="EMBL" id="CAG8681717.1"/>
    </source>
</evidence>
<dbReference type="EMBL" id="CAJVPP010006778">
    <property type="protein sequence ID" value="CAG8681717.1"/>
    <property type="molecule type" value="Genomic_DNA"/>
</dbReference>
<name>A0A9N9HHR1_FUNMO</name>
<keyword evidence="2" id="KW-1185">Reference proteome</keyword>
<dbReference type="AlphaFoldDB" id="A0A9N9HHR1"/>
<comment type="caution">
    <text evidence="1">The sequence shown here is derived from an EMBL/GenBank/DDBJ whole genome shotgun (WGS) entry which is preliminary data.</text>
</comment>
<protein>
    <submittedName>
        <fullName evidence="1">5688_t:CDS:1</fullName>
    </submittedName>
</protein>
<reference evidence="1" key="1">
    <citation type="submission" date="2021-06" db="EMBL/GenBank/DDBJ databases">
        <authorList>
            <person name="Kallberg Y."/>
            <person name="Tangrot J."/>
            <person name="Rosling A."/>
        </authorList>
    </citation>
    <scope>NUCLEOTIDE SEQUENCE</scope>
    <source>
        <strain evidence="1">87-6 pot B 2015</strain>
    </source>
</reference>
<sequence length="128" mass="14519">MIFCSSIIKLPLPTYNISGSFQPPGPAYLVMLSCYQSIFKVDPYFSWISPVVLQLILQRASYNKYRIALNWHEPSKGIREGVNLLAQIRYCQSAEVKFNTSKRAIASIQNVIVWDGNWSIKSKSSLAN</sequence>
<organism evidence="1 2">
    <name type="scientific">Funneliformis mosseae</name>
    <name type="common">Endomycorrhizal fungus</name>
    <name type="synonym">Glomus mosseae</name>
    <dbReference type="NCBI Taxonomy" id="27381"/>
    <lineage>
        <taxon>Eukaryota</taxon>
        <taxon>Fungi</taxon>
        <taxon>Fungi incertae sedis</taxon>
        <taxon>Mucoromycota</taxon>
        <taxon>Glomeromycotina</taxon>
        <taxon>Glomeromycetes</taxon>
        <taxon>Glomerales</taxon>
        <taxon>Glomeraceae</taxon>
        <taxon>Funneliformis</taxon>
    </lineage>
</organism>